<feature type="domain" description="ABC transporter" evidence="3">
    <location>
        <begin position="4"/>
        <end position="229"/>
    </location>
</feature>
<dbReference type="AlphaFoldDB" id="A0AAW5E1Y3"/>
<dbReference type="SMART" id="SM00382">
    <property type="entry name" value="AAA"/>
    <property type="match status" value="1"/>
</dbReference>
<comment type="caution">
    <text evidence="4">The sequence shown here is derived from an EMBL/GenBank/DDBJ whole genome shotgun (WGS) entry which is preliminary data.</text>
</comment>
<evidence type="ECO:0000259" key="3">
    <source>
        <dbReference type="PROSITE" id="PS50893"/>
    </source>
</evidence>
<dbReference type="Pfam" id="PF00005">
    <property type="entry name" value="ABC_tran"/>
    <property type="match status" value="1"/>
</dbReference>
<dbReference type="InterPro" id="IPR003593">
    <property type="entry name" value="AAA+_ATPase"/>
</dbReference>
<name>A0AAW5E1Y3_9BACI</name>
<dbReference type="EMBL" id="JAKTTI010000002">
    <property type="protein sequence ID" value="MCH1624087.1"/>
    <property type="molecule type" value="Genomic_DNA"/>
</dbReference>
<dbReference type="PROSITE" id="PS50893">
    <property type="entry name" value="ABC_TRANSPORTER_2"/>
    <property type="match status" value="1"/>
</dbReference>
<dbReference type="Gene3D" id="3.40.50.300">
    <property type="entry name" value="P-loop containing nucleotide triphosphate hydrolases"/>
    <property type="match status" value="1"/>
</dbReference>
<sequence length="300" mass="33852">MNVIESKNLTKSYGNFKALRELSFTIKENTITGLIGRNGAGKTTLLKTISGFYHPTSGDIRVYSENPFNNLKISSNLIFIDDHMVFPPGLNLGDLLKSAEYFYPNWDAELAKRLFDYFDLRPKMSHHHLSKGMKSTFNMIIGLSSRCAVTIFDEPTTGMDASVRKDFYKALLKDYIEIPRTIIFSSHLLNEIDSFLEDILLIKSGEKVLHMPVIDLKEYAIGLSGKTEAVNQITQYLEIIHQETFGNGSSYTVVRNIFPDSTRNEMKKLGIDLLPVPTDDLCVYLTAKNKGGIDDVFNRG</sequence>
<keyword evidence="5" id="KW-1185">Reference proteome</keyword>
<dbReference type="GO" id="GO:0005524">
    <property type="term" value="F:ATP binding"/>
    <property type="evidence" value="ECO:0007669"/>
    <property type="project" value="UniProtKB-KW"/>
</dbReference>
<evidence type="ECO:0000313" key="4">
    <source>
        <dbReference type="EMBL" id="MCH1624087.1"/>
    </source>
</evidence>
<dbReference type="SUPFAM" id="SSF52540">
    <property type="entry name" value="P-loop containing nucleoside triphosphate hydrolases"/>
    <property type="match status" value="1"/>
</dbReference>
<dbReference type="InterPro" id="IPR003439">
    <property type="entry name" value="ABC_transporter-like_ATP-bd"/>
</dbReference>
<dbReference type="PANTHER" id="PTHR43158:SF5">
    <property type="entry name" value="ABC TRANSPORTER, ATP-BINDING PROTEIN"/>
    <property type="match status" value="1"/>
</dbReference>
<dbReference type="PANTHER" id="PTHR43158">
    <property type="entry name" value="SKFA PEPTIDE EXPORT ATP-BINDING PROTEIN SKFE"/>
    <property type="match status" value="1"/>
</dbReference>
<evidence type="ECO:0000256" key="2">
    <source>
        <dbReference type="ARBA" id="ARBA00022840"/>
    </source>
</evidence>
<keyword evidence="1" id="KW-0547">Nucleotide-binding</keyword>
<gene>
    <name evidence="4" type="ORF">MJG50_02000</name>
</gene>
<reference evidence="4" key="1">
    <citation type="submission" date="2022-02" db="EMBL/GenBank/DDBJ databases">
        <title>Fredinandcohnia quinoae sp. nov. isolated from Chenopodium quinoa seeds.</title>
        <authorList>
            <person name="Saati-Santamaria Z."/>
            <person name="Flores-Felix J.D."/>
            <person name="Igual J.M."/>
            <person name="Velazquez E."/>
            <person name="Garcia-Fraile P."/>
            <person name="Martinez-Molina E."/>
        </authorList>
    </citation>
    <scope>NUCLEOTIDE SEQUENCE</scope>
    <source>
        <strain evidence="4">SECRCQ15</strain>
    </source>
</reference>
<dbReference type="CDD" id="cd03230">
    <property type="entry name" value="ABC_DR_subfamily_A"/>
    <property type="match status" value="1"/>
</dbReference>
<evidence type="ECO:0000256" key="1">
    <source>
        <dbReference type="ARBA" id="ARBA00022741"/>
    </source>
</evidence>
<dbReference type="RefSeq" id="WP_240252343.1">
    <property type="nucleotide sequence ID" value="NZ_JAKTTI010000002.1"/>
</dbReference>
<evidence type="ECO:0000313" key="5">
    <source>
        <dbReference type="Proteomes" id="UP001431131"/>
    </source>
</evidence>
<accession>A0AAW5E1Y3</accession>
<protein>
    <submittedName>
        <fullName evidence="4">ABC transporter ATP-binding protein</fullName>
    </submittedName>
</protein>
<proteinExistence type="predicted"/>
<dbReference type="Proteomes" id="UP001431131">
    <property type="component" value="Unassembled WGS sequence"/>
</dbReference>
<dbReference type="InterPro" id="IPR027417">
    <property type="entry name" value="P-loop_NTPase"/>
</dbReference>
<keyword evidence="2 4" id="KW-0067">ATP-binding</keyword>
<organism evidence="4 5">
    <name type="scientific">Fredinandcohnia quinoae</name>
    <dbReference type="NCBI Taxonomy" id="2918902"/>
    <lineage>
        <taxon>Bacteria</taxon>
        <taxon>Bacillati</taxon>
        <taxon>Bacillota</taxon>
        <taxon>Bacilli</taxon>
        <taxon>Bacillales</taxon>
        <taxon>Bacillaceae</taxon>
        <taxon>Fredinandcohnia</taxon>
    </lineage>
</organism>
<dbReference type="GO" id="GO:0016887">
    <property type="term" value="F:ATP hydrolysis activity"/>
    <property type="evidence" value="ECO:0007669"/>
    <property type="project" value="InterPro"/>
</dbReference>